<accession>A0A151TC19</accession>
<organism evidence="2 3">
    <name type="scientific">Cajanus cajan</name>
    <name type="common">Pigeon pea</name>
    <name type="synonym">Cajanus indicus</name>
    <dbReference type="NCBI Taxonomy" id="3821"/>
    <lineage>
        <taxon>Eukaryota</taxon>
        <taxon>Viridiplantae</taxon>
        <taxon>Streptophyta</taxon>
        <taxon>Embryophyta</taxon>
        <taxon>Tracheophyta</taxon>
        <taxon>Spermatophyta</taxon>
        <taxon>Magnoliopsida</taxon>
        <taxon>eudicotyledons</taxon>
        <taxon>Gunneridae</taxon>
        <taxon>Pentapetalae</taxon>
        <taxon>rosids</taxon>
        <taxon>fabids</taxon>
        <taxon>Fabales</taxon>
        <taxon>Fabaceae</taxon>
        <taxon>Papilionoideae</taxon>
        <taxon>50 kb inversion clade</taxon>
        <taxon>NPAAA clade</taxon>
        <taxon>indigoferoid/millettioid clade</taxon>
        <taxon>Phaseoleae</taxon>
        <taxon>Cajanus</taxon>
    </lineage>
</organism>
<evidence type="ECO:0000313" key="3">
    <source>
        <dbReference type="Proteomes" id="UP000075243"/>
    </source>
</evidence>
<evidence type="ECO:0000256" key="1">
    <source>
        <dbReference type="SAM" id="MobiDB-lite"/>
    </source>
</evidence>
<feature type="compositionally biased region" description="Acidic residues" evidence="1">
    <location>
        <begin position="365"/>
        <end position="376"/>
    </location>
</feature>
<reference evidence="2 3" key="1">
    <citation type="journal article" date="2012" name="Nat. Biotechnol.">
        <title>Draft genome sequence of pigeonpea (Cajanus cajan), an orphan legume crop of resource-poor farmers.</title>
        <authorList>
            <person name="Varshney R.K."/>
            <person name="Chen W."/>
            <person name="Li Y."/>
            <person name="Bharti A.K."/>
            <person name="Saxena R.K."/>
            <person name="Schlueter J.A."/>
            <person name="Donoghue M.T."/>
            <person name="Azam S."/>
            <person name="Fan G."/>
            <person name="Whaley A.M."/>
            <person name="Farmer A.D."/>
            <person name="Sheridan J."/>
            <person name="Iwata A."/>
            <person name="Tuteja R."/>
            <person name="Penmetsa R.V."/>
            <person name="Wu W."/>
            <person name="Upadhyaya H.D."/>
            <person name="Yang S.P."/>
            <person name="Shah T."/>
            <person name="Saxena K.B."/>
            <person name="Michael T."/>
            <person name="McCombie W.R."/>
            <person name="Yang B."/>
            <person name="Zhang G."/>
            <person name="Yang H."/>
            <person name="Wang J."/>
            <person name="Spillane C."/>
            <person name="Cook D.R."/>
            <person name="May G.D."/>
            <person name="Xu X."/>
            <person name="Jackson S.A."/>
        </authorList>
    </citation>
    <scope>NUCLEOTIDE SEQUENCE [LARGE SCALE GENOMIC DNA]</scope>
    <source>
        <strain evidence="3">cv. Asha</strain>
    </source>
</reference>
<name>A0A151TC19_CAJCA</name>
<feature type="compositionally biased region" description="Basic and acidic residues" evidence="1">
    <location>
        <begin position="337"/>
        <end position="347"/>
    </location>
</feature>
<feature type="compositionally biased region" description="Basic and acidic residues" evidence="1">
    <location>
        <begin position="76"/>
        <end position="108"/>
    </location>
</feature>
<feature type="compositionally biased region" description="Polar residues" evidence="1">
    <location>
        <begin position="622"/>
        <end position="654"/>
    </location>
</feature>
<dbReference type="EMBL" id="CM003609">
    <property type="protein sequence ID" value="KYP64576.1"/>
    <property type="molecule type" value="Genomic_DNA"/>
</dbReference>
<feature type="region of interest" description="Disordered" evidence="1">
    <location>
        <begin position="612"/>
        <end position="654"/>
    </location>
</feature>
<protein>
    <submittedName>
        <fullName evidence="2">Uncharacterized protein</fullName>
    </submittedName>
</protein>
<feature type="region of interest" description="Disordered" evidence="1">
    <location>
        <begin position="317"/>
        <end position="395"/>
    </location>
</feature>
<dbReference type="PANTHER" id="PTHR36005">
    <property type="entry name" value="DNA LIGASE-LIKE PROTEIN"/>
    <property type="match status" value="1"/>
</dbReference>
<feature type="region of interest" description="Disordered" evidence="1">
    <location>
        <begin position="445"/>
        <end position="473"/>
    </location>
</feature>
<feature type="region of interest" description="Disordered" evidence="1">
    <location>
        <begin position="1"/>
        <end position="171"/>
    </location>
</feature>
<dbReference type="STRING" id="3821.A0A151TC19"/>
<feature type="compositionally biased region" description="Polar residues" evidence="1">
    <location>
        <begin position="38"/>
        <end position="48"/>
    </location>
</feature>
<feature type="compositionally biased region" description="Basic residues" evidence="1">
    <location>
        <begin position="18"/>
        <end position="27"/>
    </location>
</feature>
<feature type="compositionally biased region" description="Acidic residues" evidence="1">
    <location>
        <begin position="384"/>
        <end position="395"/>
    </location>
</feature>
<feature type="compositionally biased region" description="Basic and acidic residues" evidence="1">
    <location>
        <begin position="139"/>
        <end position="155"/>
    </location>
</feature>
<dbReference type="Gramene" id="C.cajan_18633.t">
    <property type="protein sequence ID" value="C.cajan_18633.t"/>
    <property type="gene ID" value="C.cajan_18633"/>
</dbReference>
<dbReference type="OMA" id="YTRQESC"/>
<dbReference type="AlphaFoldDB" id="A0A151TC19"/>
<proteinExistence type="predicted"/>
<dbReference type="Proteomes" id="UP000075243">
    <property type="component" value="Chromosome 7"/>
</dbReference>
<feature type="compositionally biased region" description="Acidic residues" evidence="1">
    <location>
        <begin position="322"/>
        <end position="336"/>
    </location>
</feature>
<evidence type="ECO:0000313" key="2">
    <source>
        <dbReference type="EMBL" id="KYP64576.1"/>
    </source>
</evidence>
<feature type="compositionally biased region" description="Basic and acidic residues" evidence="1">
    <location>
        <begin position="117"/>
        <end position="132"/>
    </location>
</feature>
<sequence>MESDDDFQLLPPSPVHERKLKRLKKATRAPQHSHPSALPTNFPESGNAESGPELETLGPSPRPNTPKGVTVEDDGVGAKRVLDFDSVSEEHGKVAEEAEEVGDLKTSEEVENLNTGEGERKRRSLDDLPEKKEKKKKKRVDDGDGSEKKQKESTSNKRKAEKAQTRDAAFKPAPVVQKPISSILNKIRQRKLEILKKSSASFEDNDDFAMDEDVTNKVEKSEPVTCPAATKSDLNTPPIGDSNDAANNLSSESIPSPMFIWICVSLTMRCHCHLNHCIAKDSESEHAFRAPIDEAAHEKSNNPSEVFAPSMLAMNLKLDSAPPDDDVSSDEEEEGNDKENIDPHVHGSVDLTLSPSGDPVRAFVDEEAEEEDDSDNDLQRFQDNEEGEEDDDEIEELKDMIATQYEEKSIDREKRDQLHQQWLEQQDAAGMDNLLQKLNCGSKLKEAPLIEEEEEESRETENESDDEAEEYIARSEDMKITLKKVKQMIPLMFTDKDDKYVSSDDEETKEKLARQRFYYKTEEKAEFFSLAEDESSKEVFSLIKKLNVPDTKRKGKTTSILDMPGIGQNTNISSKSSFIGRASDRFVPPSRKQGSCKIRSYIFGRDDSNSRSSILMSEDSSDTIPRESQPQKAASVKFQRNTQNKNATLNSAPQKSKVSLLEILKRSSHQAEHSIQNATVQPKESIFDAFKLVKKPTKTEARV</sequence>
<dbReference type="PANTHER" id="PTHR36005:SF1">
    <property type="entry name" value="DNA LIGASE-LIKE PROTEIN"/>
    <property type="match status" value="1"/>
</dbReference>
<gene>
    <name evidence="2" type="ORF">KK1_019177</name>
</gene>
<feature type="region of interest" description="Disordered" evidence="1">
    <location>
        <begin position="216"/>
        <end position="250"/>
    </location>
</feature>
<feature type="compositionally biased region" description="Acidic residues" evidence="1">
    <location>
        <begin position="449"/>
        <end position="470"/>
    </location>
</feature>
<keyword evidence="3" id="KW-1185">Reference proteome</keyword>